<dbReference type="GO" id="GO:0005886">
    <property type="term" value="C:plasma membrane"/>
    <property type="evidence" value="ECO:0007669"/>
    <property type="project" value="TreeGrafter"/>
</dbReference>
<dbReference type="InterPro" id="IPR016763">
    <property type="entry name" value="VAP"/>
</dbReference>
<evidence type="ECO:0000256" key="3">
    <source>
        <dbReference type="ARBA" id="ARBA00022692"/>
    </source>
</evidence>
<protein>
    <recommendedName>
        <fullName evidence="7">MSP domain-containing protein</fullName>
    </recommendedName>
</protein>
<evidence type="ECO:0000256" key="4">
    <source>
        <dbReference type="ARBA" id="ARBA00022989"/>
    </source>
</evidence>
<dbReference type="EMBL" id="CAJPVJ010011548">
    <property type="protein sequence ID" value="CAG2173870.1"/>
    <property type="molecule type" value="Genomic_DNA"/>
</dbReference>
<keyword evidence="3" id="KW-0812">Transmembrane</keyword>
<evidence type="ECO:0000256" key="5">
    <source>
        <dbReference type="ARBA" id="ARBA00023136"/>
    </source>
</evidence>
<evidence type="ECO:0000256" key="2">
    <source>
        <dbReference type="ARBA" id="ARBA00008932"/>
    </source>
</evidence>
<dbReference type="SUPFAM" id="SSF49354">
    <property type="entry name" value="PapD-like"/>
    <property type="match status" value="1"/>
</dbReference>
<comment type="similarity">
    <text evidence="2">Belongs to the VAMP-associated protein (VAP) (TC 9.B.17) family.</text>
</comment>
<proteinExistence type="inferred from homology"/>
<gene>
    <name evidence="8" type="ORF">ONB1V03_LOCUS13319</name>
</gene>
<dbReference type="PANTHER" id="PTHR10809:SF6">
    <property type="entry name" value="AT11025P-RELATED"/>
    <property type="match status" value="1"/>
</dbReference>
<keyword evidence="9" id="KW-1185">Reference proteome</keyword>
<reference evidence="8" key="1">
    <citation type="submission" date="2020-11" db="EMBL/GenBank/DDBJ databases">
        <authorList>
            <person name="Tran Van P."/>
        </authorList>
    </citation>
    <scope>NUCLEOTIDE SEQUENCE</scope>
</reference>
<keyword evidence="4" id="KW-1133">Transmembrane helix</keyword>
<evidence type="ECO:0000256" key="6">
    <source>
        <dbReference type="SAM" id="Coils"/>
    </source>
</evidence>
<dbReference type="GO" id="GO:0090158">
    <property type="term" value="P:endoplasmic reticulum membrane organization"/>
    <property type="evidence" value="ECO:0007669"/>
    <property type="project" value="TreeGrafter"/>
</dbReference>
<sequence>MLGNMNIKCDFWDIGCRKVVKLDDLIQHTAICEHNEANRSPKCDVCYCDKTRDHDCVEALLVAKLSANIEMNLLKRTVKDLRSEKDQFLKTIQNMSSDPAPGAMWNQDQILLLDPNSELHFRSPFSFAITSYLKLRNPWERRVCFRVMTTVPKRYWVRPNHGLIESFGTVTIAVRLRPVDIDNGNDKNNDEFMVQTMFAPEGAVNQETLWEVVNPEAIMTSKLKCVFDMTPPSNETPVG</sequence>
<dbReference type="OrthoDB" id="264603at2759"/>
<comment type="subcellular location">
    <subcellularLocation>
        <location evidence="1">Membrane</location>
        <topology evidence="1">Single-pass type IV membrane protein</topology>
    </subcellularLocation>
</comment>
<dbReference type="InterPro" id="IPR013783">
    <property type="entry name" value="Ig-like_fold"/>
</dbReference>
<keyword evidence="5" id="KW-0472">Membrane</keyword>
<evidence type="ECO:0000313" key="8">
    <source>
        <dbReference type="EMBL" id="CAD7656683.1"/>
    </source>
</evidence>
<dbReference type="InterPro" id="IPR008962">
    <property type="entry name" value="PapD-like_sf"/>
</dbReference>
<dbReference type="AlphaFoldDB" id="A0A7R9MAS6"/>
<keyword evidence="6" id="KW-0175">Coiled coil</keyword>
<dbReference type="Proteomes" id="UP000728032">
    <property type="component" value="Unassembled WGS sequence"/>
</dbReference>
<dbReference type="PROSITE" id="PS50202">
    <property type="entry name" value="MSP"/>
    <property type="match status" value="1"/>
</dbReference>
<dbReference type="GO" id="GO:0005789">
    <property type="term" value="C:endoplasmic reticulum membrane"/>
    <property type="evidence" value="ECO:0007669"/>
    <property type="project" value="InterPro"/>
</dbReference>
<dbReference type="Pfam" id="PF00635">
    <property type="entry name" value="Motile_Sperm"/>
    <property type="match status" value="1"/>
</dbReference>
<evidence type="ECO:0000259" key="7">
    <source>
        <dbReference type="PROSITE" id="PS50202"/>
    </source>
</evidence>
<dbReference type="Gene3D" id="2.60.40.10">
    <property type="entry name" value="Immunoglobulins"/>
    <property type="match status" value="1"/>
</dbReference>
<evidence type="ECO:0000256" key="1">
    <source>
        <dbReference type="ARBA" id="ARBA00004211"/>
    </source>
</evidence>
<evidence type="ECO:0000313" key="9">
    <source>
        <dbReference type="Proteomes" id="UP000728032"/>
    </source>
</evidence>
<name>A0A7R9MAS6_9ACAR</name>
<feature type="domain" description="MSP" evidence="7">
    <location>
        <begin position="110"/>
        <end position="228"/>
    </location>
</feature>
<dbReference type="EMBL" id="OC926373">
    <property type="protein sequence ID" value="CAD7656683.1"/>
    <property type="molecule type" value="Genomic_DNA"/>
</dbReference>
<dbReference type="GO" id="GO:0061817">
    <property type="term" value="P:endoplasmic reticulum-plasma membrane tethering"/>
    <property type="evidence" value="ECO:0007669"/>
    <property type="project" value="TreeGrafter"/>
</dbReference>
<dbReference type="InterPro" id="IPR000535">
    <property type="entry name" value="MSP_dom"/>
</dbReference>
<feature type="coiled-coil region" evidence="6">
    <location>
        <begin position="64"/>
        <end position="98"/>
    </location>
</feature>
<organism evidence="8">
    <name type="scientific">Oppiella nova</name>
    <dbReference type="NCBI Taxonomy" id="334625"/>
    <lineage>
        <taxon>Eukaryota</taxon>
        <taxon>Metazoa</taxon>
        <taxon>Ecdysozoa</taxon>
        <taxon>Arthropoda</taxon>
        <taxon>Chelicerata</taxon>
        <taxon>Arachnida</taxon>
        <taxon>Acari</taxon>
        <taxon>Acariformes</taxon>
        <taxon>Sarcoptiformes</taxon>
        <taxon>Oribatida</taxon>
        <taxon>Brachypylina</taxon>
        <taxon>Oppioidea</taxon>
        <taxon>Oppiidae</taxon>
        <taxon>Oppiella</taxon>
    </lineage>
</organism>
<dbReference type="PANTHER" id="PTHR10809">
    <property type="entry name" value="VESICLE-ASSOCIATED MEMBRANE PROTEIN-ASSOCIATED PROTEIN"/>
    <property type="match status" value="1"/>
</dbReference>
<accession>A0A7R9MAS6</accession>
<dbReference type="GO" id="GO:0033149">
    <property type="term" value="F:FFAT motif binding"/>
    <property type="evidence" value="ECO:0007669"/>
    <property type="project" value="TreeGrafter"/>
</dbReference>